<dbReference type="InterPro" id="IPR036047">
    <property type="entry name" value="F-box-like_dom_sf"/>
</dbReference>
<accession>U4LV82</accession>
<dbReference type="SUPFAM" id="SSF81383">
    <property type="entry name" value="F-box domain"/>
    <property type="match status" value="1"/>
</dbReference>
<proteinExistence type="predicted"/>
<dbReference type="OrthoDB" id="5305544at2759"/>
<gene>
    <name evidence="2" type="ORF">PCON_12912</name>
</gene>
<dbReference type="Proteomes" id="UP000018144">
    <property type="component" value="Unassembled WGS sequence"/>
</dbReference>
<dbReference type="Pfam" id="PF12937">
    <property type="entry name" value="F-box-like"/>
    <property type="match status" value="1"/>
</dbReference>
<evidence type="ECO:0000259" key="1">
    <source>
        <dbReference type="PROSITE" id="PS50181"/>
    </source>
</evidence>
<dbReference type="PROSITE" id="PS50181">
    <property type="entry name" value="FBOX"/>
    <property type="match status" value="1"/>
</dbReference>
<organism evidence="2 3">
    <name type="scientific">Pyronema omphalodes (strain CBS 100304)</name>
    <name type="common">Pyronema confluens</name>
    <dbReference type="NCBI Taxonomy" id="1076935"/>
    <lineage>
        <taxon>Eukaryota</taxon>
        <taxon>Fungi</taxon>
        <taxon>Dikarya</taxon>
        <taxon>Ascomycota</taxon>
        <taxon>Pezizomycotina</taxon>
        <taxon>Pezizomycetes</taxon>
        <taxon>Pezizales</taxon>
        <taxon>Pyronemataceae</taxon>
        <taxon>Pyronema</taxon>
    </lineage>
</organism>
<dbReference type="AlphaFoldDB" id="U4LV82"/>
<dbReference type="InterPro" id="IPR001810">
    <property type="entry name" value="F-box_dom"/>
</dbReference>
<dbReference type="Gene3D" id="1.20.1280.50">
    <property type="match status" value="1"/>
</dbReference>
<protein>
    <recommendedName>
        <fullName evidence="1">F-box domain-containing protein</fullName>
    </recommendedName>
</protein>
<evidence type="ECO:0000313" key="2">
    <source>
        <dbReference type="EMBL" id="CCX32291.1"/>
    </source>
</evidence>
<name>U4LV82_PYROM</name>
<keyword evidence="3" id="KW-1185">Reference proteome</keyword>
<evidence type="ECO:0000313" key="3">
    <source>
        <dbReference type="Proteomes" id="UP000018144"/>
    </source>
</evidence>
<sequence length="542" mass="61079">MERKRPSPRIPYLPVEVVANILKYLPTTSVFTASLVCSDWRKLIYNSGIISQELLRPHLAVLRERYGAREIPQRLLIVTIRKLLVLYARQNLFGTFSSTTTYDITALASSAIWTDNCRIPLPHRRFALCGTLLVYALRNKRLLLFDTSVHPMKLLTSLRIPARPLALAISESFLAVLDEKKLHLYHLLARGTPDFLVVQLYSIFIPFVFEPIGIAITPEGPTPPLVAILGHDLQLIHPSYAVTQKRDSLFRKQRSEKKPSRQEWILAAPGTSIGITTPIAFGMRGRQLAVRTTDPGSVTRCLYLGSAWSSESPGELAKRRSRGIKDGQPLMDQKHDADTLWGHYSSRTQGNPPVLKWSPKQLNTGEREIDDALHIWDSYYILTELASRNVVIATASPYQIRIVLYRKMGERAPHCGYVVFRGTKVMNGRIVGGYVAFCPSEGRLNVLPLERIPWNKSNERPEDIGWELRAACRDIAIGSGEILGMFAGAERVVVVFEHRVVVVRLWTQEVGGVEEEPGDWAIDKRGVLYKDISHANKCCNIM</sequence>
<feature type="domain" description="F-box" evidence="1">
    <location>
        <begin position="7"/>
        <end position="54"/>
    </location>
</feature>
<reference evidence="2 3" key="1">
    <citation type="journal article" date="2013" name="PLoS Genet.">
        <title>The genome and development-dependent transcriptomes of Pyronema confluens: a window into fungal evolution.</title>
        <authorList>
            <person name="Traeger S."/>
            <person name="Altegoer F."/>
            <person name="Freitag M."/>
            <person name="Gabaldon T."/>
            <person name="Kempken F."/>
            <person name="Kumar A."/>
            <person name="Marcet-Houben M."/>
            <person name="Poggeler S."/>
            <person name="Stajich J.E."/>
            <person name="Nowrousian M."/>
        </authorList>
    </citation>
    <scope>NUCLEOTIDE SEQUENCE [LARGE SCALE GENOMIC DNA]</scope>
    <source>
        <strain evidence="3">CBS 100304</strain>
        <tissue evidence="2">Vegetative mycelium</tissue>
    </source>
</reference>
<dbReference type="EMBL" id="HF935806">
    <property type="protein sequence ID" value="CCX32291.1"/>
    <property type="molecule type" value="Genomic_DNA"/>
</dbReference>
<dbReference type="CDD" id="cd09917">
    <property type="entry name" value="F-box_SF"/>
    <property type="match status" value="1"/>
</dbReference>
<dbReference type="SMART" id="SM00256">
    <property type="entry name" value="FBOX"/>
    <property type="match status" value="1"/>
</dbReference>